<keyword evidence="3" id="KW-1185">Reference proteome</keyword>
<evidence type="ECO:0000313" key="2">
    <source>
        <dbReference type="EMBL" id="CAA7265868.1"/>
    </source>
</evidence>
<reference evidence="2 3" key="1">
    <citation type="submission" date="2020-01" db="EMBL/GenBank/DDBJ databases">
        <authorList>
            <person name="Gupta K D."/>
        </authorList>
    </citation>
    <scope>NUCLEOTIDE SEQUENCE [LARGE SCALE GENOMIC DNA]</scope>
</reference>
<keyword evidence="1" id="KW-0812">Transmembrane</keyword>
<dbReference type="OrthoDB" id="2798046at2759"/>
<feature type="transmembrane region" description="Helical" evidence="1">
    <location>
        <begin position="6"/>
        <end position="29"/>
    </location>
</feature>
<keyword evidence="1" id="KW-0472">Membrane</keyword>
<dbReference type="EMBL" id="CACVBS010000051">
    <property type="protein sequence ID" value="CAA7265868.1"/>
    <property type="molecule type" value="Genomic_DNA"/>
</dbReference>
<name>A0A8S0W7F8_CYCAE</name>
<organism evidence="2 3">
    <name type="scientific">Cyclocybe aegerita</name>
    <name type="common">Black poplar mushroom</name>
    <name type="synonym">Agrocybe aegerita</name>
    <dbReference type="NCBI Taxonomy" id="1973307"/>
    <lineage>
        <taxon>Eukaryota</taxon>
        <taxon>Fungi</taxon>
        <taxon>Dikarya</taxon>
        <taxon>Basidiomycota</taxon>
        <taxon>Agaricomycotina</taxon>
        <taxon>Agaricomycetes</taxon>
        <taxon>Agaricomycetidae</taxon>
        <taxon>Agaricales</taxon>
        <taxon>Agaricineae</taxon>
        <taxon>Bolbitiaceae</taxon>
        <taxon>Cyclocybe</taxon>
    </lineage>
</organism>
<proteinExistence type="predicted"/>
<keyword evidence="1" id="KW-1133">Transmembrane helix</keyword>
<evidence type="ECO:0000313" key="3">
    <source>
        <dbReference type="Proteomes" id="UP000467700"/>
    </source>
</evidence>
<protein>
    <submittedName>
        <fullName evidence="2">Uncharacterized protein</fullName>
    </submittedName>
</protein>
<evidence type="ECO:0000256" key="1">
    <source>
        <dbReference type="SAM" id="Phobius"/>
    </source>
</evidence>
<sequence>MSPAAALMLSMTFSLPLALLFYMAQLLGYKFRVRHLRLLSAEGISIKSPTCSIAIDSVKITFHIPRPISPYLITFDVKKYEYTDDKCRVSLEQLHAKIWFFPVLFRCTAGPWITVHMDGFGVRVYTSRKFPLWTAQLRDNVIYTFLNGETLRLHDINTKIDLNPLNPPEPSIPGETAEIFIDNEKEQAQEVAIQLSASQWHMLNPRRRLYTFGDLAIAYKRNWTEGHGSLCIIAKHSQWNKLPSILSMDRYCQLPVLR</sequence>
<comment type="caution">
    <text evidence="2">The sequence shown here is derived from an EMBL/GenBank/DDBJ whole genome shotgun (WGS) entry which is preliminary data.</text>
</comment>
<gene>
    <name evidence="2" type="ORF">AAE3_LOCUS8088</name>
</gene>
<dbReference type="Proteomes" id="UP000467700">
    <property type="component" value="Unassembled WGS sequence"/>
</dbReference>
<accession>A0A8S0W7F8</accession>
<dbReference type="AlphaFoldDB" id="A0A8S0W7F8"/>